<dbReference type="InterPro" id="IPR011701">
    <property type="entry name" value="MFS"/>
</dbReference>
<evidence type="ECO:0000256" key="3">
    <source>
        <dbReference type="ARBA" id="ARBA00022989"/>
    </source>
</evidence>
<feature type="compositionally biased region" description="Basic and acidic residues" evidence="5">
    <location>
        <begin position="537"/>
        <end position="547"/>
    </location>
</feature>
<evidence type="ECO:0000256" key="1">
    <source>
        <dbReference type="ARBA" id="ARBA00004141"/>
    </source>
</evidence>
<keyword evidence="4 6" id="KW-0472">Membrane</keyword>
<dbReference type="PANTHER" id="PTHR23521">
    <property type="entry name" value="TRANSPORTER MFS SUPERFAMILY"/>
    <property type="match status" value="1"/>
</dbReference>
<dbReference type="InterPro" id="IPR020846">
    <property type="entry name" value="MFS_dom"/>
</dbReference>
<evidence type="ECO:0000259" key="7">
    <source>
        <dbReference type="PROSITE" id="PS50850"/>
    </source>
</evidence>
<feature type="transmembrane region" description="Helical" evidence="6">
    <location>
        <begin position="139"/>
        <end position="156"/>
    </location>
</feature>
<keyword evidence="9" id="KW-1185">Reference proteome</keyword>
<dbReference type="Pfam" id="PF07690">
    <property type="entry name" value="MFS_1"/>
    <property type="match status" value="1"/>
</dbReference>
<gene>
    <name evidence="8" type="ORF">GJU80_07025</name>
</gene>
<feature type="transmembrane region" description="Helical" evidence="6">
    <location>
        <begin position="107"/>
        <end position="127"/>
    </location>
</feature>
<evidence type="ECO:0000256" key="2">
    <source>
        <dbReference type="ARBA" id="ARBA00022692"/>
    </source>
</evidence>
<evidence type="ECO:0000256" key="6">
    <source>
        <dbReference type="SAM" id="Phobius"/>
    </source>
</evidence>
<feature type="transmembrane region" description="Helical" evidence="6">
    <location>
        <begin position="263"/>
        <end position="291"/>
    </location>
</feature>
<feature type="transmembrane region" description="Helical" evidence="6">
    <location>
        <begin position="224"/>
        <end position="242"/>
    </location>
</feature>
<feature type="transmembrane region" description="Helical" evidence="6">
    <location>
        <begin position="357"/>
        <end position="376"/>
    </location>
</feature>
<dbReference type="PROSITE" id="PS50850">
    <property type="entry name" value="MFS"/>
    <property type="match status" value="1"/>
</dbReference>
<reference evidence="8" key="1">
    <citation type="journal article" name="Emerg. Infect. Dis.">
        <title>Two cases of a newly characterized neisseria species.</title>
        <authorList>
            <person name="Mustapha M."/>
            <person name="Lemos A.P.S."/>
            <person name="Harrison L.H."/>
            <person name="Vantyne D."/>
            <person name="Sacchi C.T."/>
        </authorList>
    </citation>
    <scope>NUCLEOTIDE SEQUENCE</scope>
    <source>
        <strain evidence="8">N.95.16</strain>
    </source>
</reference>
<dbReference type="InterPro" id="IPR047200">
    <property type="entry name" value="MFS_YcaD-like"/>
</dbReference>
<feature type="domain" description="Major facilitator superfamily (MFS) profile" evidence="7">
    <location>
        <begin position="260"/>
        <end position="547"/>
    </location>
</feature>
<keyword evidence="3 6" id="KW-1133">Transmembrane helix</keyword>
<dbReference type="InterPro" id="IPR036259">
    <property type="entry name" value="MFS_trans_sf"/>
</dbReference>
<dbReference type="GO" id="GO:0005886">
    <property type="term" value="C:plasma membrane"/>
    <property type="evidence" value="ECO:0007669"/>
    <property type="project" value="TreeGrafter"/>
</dbReference>
<sequence>MGSLKRSQDELAVKQTSCGFSIFQMPSEIFSDGIFVFSCISMFKCAYSSYKIITPNLNHTSKEVSMSAALSNRFYSLFASVFFLFAGFGLFLNSAGVKLAEMGVNNIVIGALNAAFFAGASLSAVAGHRIVSGVGHIRSFSVFGAVFAMASLTHLMTENLTAWGVLRVVLGFCYFSMLMIAESWFAEQSAQEKRARVLAVYNLVYYFAFTLGILLLSFDSSSDNVFVLGTLLVMTAMLPVSLTKMKAPQVPPRQKINVPRVLAIAPLAFVTAFLAGVLVNGLFTMASVFLLQQAFSLQQISAFLTSAMVGGFVVQLPLARLSDKFGRRNAILGCSALACVAALTGLVAMAMQLATPMLHNAVAFVFGCGLFGLYALSIARANDQLPNNMNTVEVSRSLLFCYGLGSLTAPLLIGVVMDYAPHLGFYALYVLAAGGLAIFAWKQNVVPEEERSVFVNVSGNTGAMAADLDPRNNEEDDDFDEVVAQAHVDNLDNIDMPSESEPADKADMMEAESANQVQAEQPTAEPPLESTNSETLETDKQNQDKPL</sequence>
<comment type="caution">
    <text evidence="8">The sequence shown here is derived from an EMBL/GenBank/DDBJ whole genome shotgun (WGS) entry which is preliminary data.</text>
</comment>
<evidence type="ECO:0000256" key="4">
    <source>
        <dbReference type="ARBA" id="ARBA00023136"/>
    </source>
</evidence>
<organism evidence="8 9">
    <name type="scientific">Neisseria brasiliensis</name>
    <dbReference type="NCBI Taxonomy" id="2666100"/>
    <lineage>
        <taxon>Bacteria</taxon>
        <taxon>Pseudomonadati</taxon>
        <taxon>Pseudomonadota</taxon>
        <taxon>Betaproteobacteria</taxon>
        <taxon>Neisseriales</taxon>
        <taxon>Neisseriaceae</taxon>
        <taxon>Neisseria</taxon>
    </lineage>
</organism>
<dbReference type="GO" id="GO:0022857">
    <property type="term" value="F:transmembrane transporter activity"/>
    <property type="evidence" value="ECO:0007669"/>
    <property type="project" value="InterPro"/>
</dbReference>
<feature type="transmembrane region" description="Helical" evidence="6">
    <location>
        <begin position="197"/>
        <end position="218"/>
    </location>
</feature>
<evidence type="ECO:0000313" key="9">
    <source>
        <dbReference type="Proteomes" id="UP000486297"/>
    </source>
</evidence>
<dbReference type="CDD" id="cd17477">
    <property type="entry name" value="MFS_YcaD_like"/>
    <property type="match status" value="1"/>
</dbReference>
<dbReference type="SUPFAM" id="SSF103473">
    <property type="entry name" value="MFS general substrate transporter"/>
    <property type="match status" value="1"/>
</dbReference>
<comment type="subcellular location">
    <subcellularLocation>
        <location evidence="1">Membrane</location>
        <topology evidence="1">Multi-pass membrane protein</topology>
    </subcellularLocation>
</comment>
<feature type="region of interest" description="Disordered" evidence="5">
    <location>
        <begin position="492"/>
        <end position="547"/>
    </location>
</feature>
<dbReference type="PROSITE" id="PS00216">
    <property type="entry name" value="SUGAR_TRANSPORT_1"/>
    <property type="match status" value="1"/>
</dbReference>
<name>A0A7X2KYK4_9NEIS</name>
<proteinExistence type="predicted"/>
<feature type="transmembrane region" description="Helical" evidence="6">
    <location>
        <begin position="162"/>
        <end position="185"/>
    </location>
</feature>
<keyword evidence="2 6" id="KW-0812">Transmembrane</keyword>
<feature type="transmembrane region" description="Helical" evidence="6">
    <location>
        <begin position="397"/>
        <end position="417"/>
    </location>
</feature>
<evidence type="ECO:0000313" key="8">
    <source>
        <dbReference type="EMBL" id="MRN38238.1"/>
    </source>
</evidence>
<accession>A0A7X2KYK4</accession>
<dbReference type="InterPro" id="IPR005829">
    <property type="entry name" value="Sugar_transporter_CS"/>
</dbReference>
<dbReference type="AlphaFoldDB" id="A0A7X2KYK4"/>
<protein>
    <submittedName>
        <fullName evidence="8">MFS transporter</fullName>
    </submittedName>
</protein>
<dbReference type="PANTHER" id="PTHR23521:SF3">
    <property type="entry name" value="MFS TRANSPORTER"/>
    <property type="match status" value="1"/>
</dbReference>
<feature type="transmembrane region" description="Helical" evidence="6">
    <location>
        <begin position="330"/>
        <end position="351"/>
    </location>
</feature>
<feature type="transmembrane region" description="Helical" evidence="6">
    <location>
        <begin position="423"/>
        <end position="441"/>
    </location>
</feature>
<feature type="transmembrane region" description="Helical" evidence="6">
    <location>
        <begin position="74"/>
        <end position="95"/>
    </location>
</feature>
<dbReference type="Gene3D" id="1.20.1250.20">
    <property type="entry name" value="MFS general substrate transporter like domains"/>
    <property type="match status" value="2"/>
</dbReference>
<dbReference type="EMBL" id="WJXO01000001">
    <property type="protein sequence ID" value="MRN38238.1"/>
    <property type="molecule type" value="Genomic_DNA"/>
</dbReference>
<dbReference type="Proteomes" id="UP000486297">
    <property type="component" value="Unassembled WGS sequence"/>
</dbReference>
<evidence type="ECO:0000256" key="5">
    <source>
        <dbReference type="SAM" id="MobiDB-lite"/>
    </source>
</evidence>
<feature type="transmembrane region" description="Helical" evidence="6">
    <location>
        <begin position="297"/>
        <end position="318"/>
    </location>
</feature>